<keyword evidence="1" id="KW-1133">Transmembrane helix</keyword>
<evidence type="ECO:0000256" key="1">
    <source>
        <dbReference type="SAM" id="Phobius"/>
    </source>
</evidence>
<evidence type="ECO:0000259" key="2">
    <source>
        <dbReference type="Pfam" id="PF01712"/>
    </source>
</evidence>
<dbReference type="Gene3D" id="3.40.50.300">
    <property type="entry name" value="P-loop containing nucleotide triphosphate hydrolases"/>
    <property type="match status" value="1"/>
</dbReference>
<dbReference type="SUPFAM" id="SSF52540">
    <property type="entry name" value="P-loop containing nucleoside triphosphate hydrolases"/>
    <property type="match status" value="1"/>
</dbReference>
<dbReference type="InterPro" id="IPR027417">
    <property type="entry name" value="P-loop_NTPase"/>
</dbReference>
<organism evidence="3">
    <name type="scientific">viral metagenome</name>
    <dbReference type="NCBI Taxonomy" id="1070528"/>
    <lineage>
        <taxon>unclassified sequences</taxon>
        <taxon>metagenomes</taxon>
        <taxon>organismal metagenomes</taxon>
    </lineage>
</organism>
<dbReference type="PANTHER" id="PTHR10513">
    <property type="entry name" value="DEOXYNUCLEOSIDE KINASE"/>
    <property type="match status" value="1"/>
</dbReference>
<accession>A0A6C0D940</accession>
<dbReference type="GO" id="GO:0005737">
    <property type="term" value="C:cytoplasm"/>
    <property type="evidence" value="ECO:0007669"/>
    <property type="project" value="TreeGrafter"/>
</dbReference>
<proteinExistence type="predicted"/>
<dbReference type="PIRSF" id="PIRSF000705">
    <property type="entry name" value="DNK"/>
    <property type="match status" value="1"/>
</dbReference>
<dbReference type="GO" id="GO:0019136">
    <property type="term" value="F:deoxynucleoside kinase activity"/>
    <property type="evidence" value="ECO:0007669"/>
    <property type="project" value="InterPro"/>
</dbReference>
<reference evidence="3" key="1">
    <citation type="journal article" date="2020" name="Nature">
        <title>Giant virus diversity and host interactions through global metagenomics.</title>
        <authorList>
            <person name="Schulz F."/>
            <person name="Roux S."/>
            <person name="Paez-Espino D."/>
            <person name="Jungbluth S."/>
            <person name="Walsh D.A."/>
            <person name="Denef V.J."/>
            <person name="McMahon K.D."/>
            <person name="Konstantinidis K.T."/>
            <person name="Eloe-Fadrosh E.A."/>
            <person name="Kyrpides N.C."/>
            <person name="Woyke T."/>
        </authorList>
    </citation>
    <scope>NUCLEOTIDE SEQUENCE</scope>
    <source>
        <strain evidence="3">GVMAG-M-3300023174-131</strain>
    </source>
</reference>
<dbReference type="InterPro" id="IPR050566">
    <property type="entry name" value="Deoxyribonucleoside_kinase"/>
</dbReference>
<sequence length="260" mass="30711">MAQIISVDGNIGSGKSTFLKELKAEVAKQNIQNIIFIQEPVDQWSEIKFNNKTILEKFYEDPEKYAFPFQMMAYISRLALLRKAIKENPYSIIVSERSLFTDKYIFAKMLYDDKKIDPYSYQIYNMWFDEFIRDLPDHKYLYLESSPGVIKQRINKRNRQGENNIDINYLINCHEYHQEMFLNRKNLIARINMDRFDIGENNAKYKDLINNTIRIISNECAALENTSVYSKDIRIAYLAGIYSLLIVGLIFLIINYFIHG</sequence>
<dbReference type="Pfam" id="PF01712">
    <property type="entry name" value="dNK"/>
    <property type="match status" value="1"/>
</dbReference>
<keyword evidence="1" id="KW-0472">Membrane</keyword>
<dbReference type="InterPro" id="IPR002624">
    <property type="entry name" value="DCK/DGK"/>
</dbReference>
<name>A0A6C0D940_9ZZZZ</name>
<keyword evidence="1" id="KW-0812">Transmembrane</keyword>
<dbReference type="InterPro" id="IPR031314">
    <property type="entry name" value="DNK_dom"/>
</dbReference>
<feature type="domain" description="Deoxynucleoside kinase" evidence="2">
    <location>
        <begin position="5"/>
        <end position="214"/>
    </location>
</feature>
<protein>
    <recommendedName>
        <fullName evidence="2">Deoxynucleoside kinase domain-containing protein</fullName>
    </recommendedName>
</protein>
<feature type="transmembrane region" description="Helical" evidence="1">
    <location>
        <begin position="235"/>
        <end position="258"/>
    </location>
</feature>
<dbReference type="EMBL" id="MN739566">
    <property type="protein sequence ID" value="QHT13328.1"/>
    <property type="molecule type" value="Genomic_DNA"/>
</dbReference>
<dbReference type="GO" id="GO:0005524">
    <property type="term" value="F:ATP binding"/>
    <property type="evidence" value="ECO:0007669"/>
    <property type="project" value="InterPro"/>
</dbReference>
<dbReference type="AlphaFoldDB" id="A0A6C0D940"/>
<dbReference type="PANTHER" id="PTHR10513:SF35">
    <property type="entry name" value="DEOXYADENOSINE KINASE"/>
    <property type="match status" value="1"/>
</dbReference>
<evidence type="ECO:0000313" key="3">
    <source>
        <dbReference type="EMBL" id="QHT13328.1"/>
    </source>
</evidence>